<name>A0ACA9M5D1_9GLOM</name>
<dbReference type="EMBL" id="CAJVPT010009820">
    <property type="protein sequence ID" value="CAG8564803.1"/>
    <property type="molecule type" value="Genomic_DNA"/>
</dbReference>
<accession>A0ACA9M5D1</accession>
<evidence type="ECO:0000313" key="1">
    <source>
        <dbReference type="EMBL" id="CAG8564803.1"/>
    </source>
</evidence>
<protein>
    <submittedName>
        <fullName evidence="1">11799_t:CDS:1</fullName>
    </submittedName>
</protein>
<sequence>HSGKYNKVLDVATDTGHVAYALTSKFAQVHATDLSRIMLSNALHTPNIRYSVSTADLSQFLSSMFDLVTIGQAAHWFRIQEFFNEANIILIPNGTLENASKFSDGHGGDELGKCWEDGRQVMNDLNQSFILSETLFKDIKVQRKEKEMKS</sequence>
<keyword evidence="2" id="KW-1185">Reference proteome</keyword>
<proteinExistence type="predicted"/>
<feature type="non-terminal residue" evidence="1">
    <location>
        <position position="1"/>
    </location>
</feature>
<gene>
    <name evidence="1" type="ORF">ACOLOM_LOCUS5372</name>
</gene>
<dbReference type="Proteomes" id="UP000789525">
    <property type="component" value="Unassembled WGS sequence"/>
</dbReference>
<comment type="caution">
    <text evidence="1">The sequence shown here is derived from an EMBL/GenBank/DDBJ whole genome shotgun (WGS) entry which is preliminary data.</text>
</comment>
<reference evidence="1" key="1">
    <citation type="submission" date="2021-06" db="EMBL/GenBank/DDBJ databases">
        <authorList>
            <person name="Kallberg Y."/>
            <person name="Tangrot J."/>
            <person name="Rosling A."/>
        </authorList>
    </citation>
    <scope>NUCLEOTIDE SEQUENCE</scope>
    <source>
        <strain evidence="1">CL356</strain>
    </source>
</reference>
<organism evidence="1 2">
    <name type="scientific">Acaulospora colombiana</name>
    <dbReference type="NCBI Taxonomy" id="27376"/>
    <lineage>
        <taxon>Eukaryota</taxon>
        <taxon>Fungi</taxon>
        <taxon>Fungi incertae sedis</taxon>
        <taxon>Mucoromycota</taxon>
        <taxon>Glomeromycotina</taxon>
        <taxon>Glomeromycetes</taxon>
        <taxon>Diversisporales</taxon>
        <taxon>Acaulosporaceae</taxon>
        <taxon>Acaulospora</taxon>
    </lineage>
</organism>
<evidence type="ECO:0000313" key="2">
    <source>
        <dbReference type="Proteomes" id="UP000789525"/>
    </source>
</evidence>